<dbReference type="AlphaFoldDB" id="A0AAJ1W338"/>
<sequence length="242" mass="25919">MEGIYPLVSEPAREGKMTQGTRLEKHQDGSASLARWTGTLGVVVPAVAIPIYPIWLVPATHTSGADIARWAANHHDRLVATQVLYTVGVGLWIVFGAALWTRLRSQLPAESPLPTGFSLGIIGMVTLILSGFTAFDLLLYRPRGAEISALLYDLTLGLLAMSGIPTAVALGCFAIAVYRYRVLRRSTAHIAAVAAAGHVLLMIAFIAPSGPLSLQGPLTVWAIPLLLFTWIGHTARTVRPLP</sequence>
<feature type="transmembrane region" description="Helical" evidence="1">
    <location>
        <begin position="83"/>
        <end position="101"/>
    </location>
</feature>
<dbReference type="EMBL" id="JAUFSA010000001">
    <property type="protein sequence ID" value="MDP7734644.1"/>
    <property type="molecule type" value="Genomic_DNA"/>
</dbReference>
<feature type="transmembrane region" description="Helical" evidence="1">
    <location>
        <begin position="33"/>
        <end position="55"/>
    </location>
</feature>
<evidence type="ECO:0008006" key="4">
    <source>
        <dbReference type="Google" id="ProtNLM"/>
    </source>
</evidence>
<feature type="transmembrane region" description="Helical" evidence="1">
    <location>
        <begin position="155"/>
        <end position="178"/>
    </location>
</feature>
<gene>
    <name evidence="2" type="ORF">QXL92_07800</name>
</gene>
<evidence type="ECO:0000313" key="2">
    <source>
        <dbReference type="EMBL" id="MDP7734644.1"/>
    </source>
</evidence>
<evidence type="ECO:0000256" key="1">
    <source>
        <dbReference type="SAM" id="Phobius"/>
    </source>
</evidence>
<keyword evidence="1" id="KW-0812">Transmembrane</keyword>
<accession>A0AAJ1W338</accession>
<reference evidence="2" key="1">
    <citation type="submission" date="2023-06" db="EMBL/GenBank/DDBJ databases">
        <title>Identification of two novel mycobacterium reveal diversities and complexities of Mycobacterium gordonae clade.</title>
        <authorList>
            <person name="Matsumoto Y."/>
            <person name="Nakamura S."/>
            <person name="Motooka D."/>
            <person name="Fukushima K."/>
        </authorList>
    </citation>
    <scope>NUCLEOTIDE SEQUENCE</scope>
    <source>
        <strain evidence="2">TY812</strain>
    </source>
</reference>
<proteinExistence type="predicted"/>
<name>A0AAJ1W338_9MYCO</name>
<feature type="transmembrane region" description="Helical" evidence="1">
    <location>
        <begin position="190"/>
        <end position="208"/>
    </location>
</feature>
<evidence type="ECO:0000313" key="3">
    <source>
        <dbReference type="Proteomes" id="UP001229081"/>
    </source>
</evidence>
<keyword evidence="1" id="KW-0472">Membrane</keyword>
<feature type="transmembrane region" description="Helical" evidence="1">
    <location>
        <begin position="214"/>
        <end position="232"/>
    </location>
</feature>
<protein>
    <recommendedName>
        <fullName evidence="4">DUF4386 family protein</fullName>
    </recommendedName>
</protein>
<feature type="transmembrane region" description="Helical" evidence="1">
    <location>
        <begin position="113"/>
        <end position="135"/>
    </location>
</feature>
<organism evidence="2 3">
    <name type="scientific">Mycobacterium paragordonae</name>
    <dbReference type="NCBI Taxonomy" id="1389713"/>
    <lineage>
        <taxon>Bacteria</taxon>
        <taxon>Bacillati</taxon>
        <taxon>Actinomycetota</taxon>
        <taxon>Actinomycetes</taxon>
        <taxon>Mycobacteriales</taxon>
        <taxon>Mycobacteriaceae</taxon>
        <taxon>Mycobacterium</taxon>
    </lineage>
</organism>
<comment type="caution">
    <text evidence="2">The sequence shown here is derived from an EMBL/GenBank/DDBJ whole genome shotgun (WGS) entry which is preliminary data.</text>
</comment>
<dbReference type="Proteomes" id="UP001229081">
    <property type="component" value="Unassembled WGS sequence"/>
</dbReference>
<keyword evidence="1" id="KW-1133">Transmembrane helix</keyword>
<dbReference type="RefSeq" id="WP_240748709.1">
    <property type="nucleotide sequence ID" value="NZ_JAUFSA010000001.1"/>
</dbReference>